<dbReference type="SMART" id="SM01209">
    <property type="entry name" value="GARS_A"/>
    <property type="match status" value="1"/>
</dbReference>
<evidence type="ECO:0000256" key="12">
    <source>
        <dbReference type="ARBA" id="ARBA00042242"/>
    </source>
</evidence>
<comment type="pathway">
    <text evidence="3 14">Purine metabolism; IMP biosynthesis via de novo pathway; N(1)-(5-phospho-D-ribosyl)glycinamide from 5-phospho-alpha-D-ribose 1-diphosphate: step 2/2.</text>
</comment>
<dbReference type="Pfam" id="PF02843">
    <property type="entry name" value="GARS_C"/>
    <property type="match status" value="1"/>
</dbReference>
<comment type="cofactor">
    <cofactor evidence="2">
        <name>Mg(2+)</name>
        <dbReference type="ChEBI" id="CHEBI:18420"/>
    </cofactor>
</comment>
<dbReference type="SUPFAM" id="SSF52440">
    <property type="entry name" value="PreATP-grasp domain"/>
    <property type="match status" value="1"/>
</dbReference>
<comment type="caution">
    <text evidence="17">The sequence shown here is derived from an EMBL/GenBank/DDBJ whole genome shotgun (WGS) entry which is preliminary data.</text>
</comment>
<dbReference type="InterPro" id="IPR020562">
    <property type="entry name" value="PRibGlycinamide_synth_N"/>
</dbReference>
<evidence type="ECO:0000256" key="5">
    <source>
        <dbReference type="ARBA" id="ARBA00022598"/>
    </source>
</evidence>
<dbReference type="SUPFAM" id="SSF51246">
    <property type="entry name" value="Rudiment single hybrid motif"/>
    <property type="match status" value="1"/>
</dbReference>
<dbReference type="InterPro" id="IPR011761">
    <property type="entry name" value="ATP-grasp"/>
</dbReference>
<keyword evidence="9 15" id="KW-0067">ATP-binding</keyword>
<dbReference type="GO" id="GO:0006189">
    <property type="term" value="P:'de novo' IMP biosynthetic process"/>
    <property type="evidence" value="ECO:0007669"/>
    <property type="project" value="UniProtKB-UniRule"/>
</dbReference>
<reference evidence="17" key="1">
    <citation type="submission" date="2020-11" db="EMBL/GenBank/DDBJ databases">
        <title>Molecular epidemiology and genomic profiles of multidrug-resistant bacteria collected from clinical sources in South Africa.</title>
        <authorList>
            <person name="Asante J."/>
            <person name="Amoako D.G."/>
        </authorList>
    </citation>
    <scope>NUCLEOTIDE SEQUENCE</scope>
    <source>
        <strain evidence="17">C68</strain>
    </source>
</reference>
<dbReference type="HAMAP" id="MF_00138">
    <property type="entry name" value="GARS"/>
    <property type="match status" value="1"/>
</dbReference>
<dbReference type="Pfam" id="PF01071">
    <property type="entry name" value="GARS_A"/>
    <property type="match status" value="1"/>
</dbReference>
<comment type="cofactor">
    <cofactor evidence="1">
        <name>Mn(2+)</name>
        <dbReference type="ChEBI" id="CHEBI:29035"/>
    </cofactor>
</comment>
<dbReference type="InterPro" id="IPR037123">
    <property type="entry name" value="PRibGlycinamide_synth_C_sf"/>
</dbReference>
<dbReference type="InterPro" id="IPR000115">
    <property type="entry name" value="PRibGlycinamide_synth"/>
</dbReference>
<dbReference type="Gene3D" id="3.30.470.20">
    <property type="entry name" value="ATP-grasp fold, B domain"/>
    <property type="match status" value="1"/>
</dbReference>
<dbReference type="Gene3D" id="3.90.600.10">
    <property type="entry name" value="Phosphoribosylglycinamide synthetase, C-terminal domain"/>
    <property type="match status" value="1"/>
</dbReference>
<dbReference type="GO" id="GO:0009113">
    <property type="term" value="P:purine nucleobase biosynthetic process"/>
    <property type="evidence" value="ECO:0007669"/>
    <property type="project" value="InterPro"/>
</dbReference>
<keyword evidence="5 14" id="KW-0436">Ligase</keyword>
<keyword evidence="7 15" id="KW-0547">Nucleotide-binding</keyword>
<dbReference type="InterPro" id="IPR020560">
    <property type="entry name" value="PRibGlycinamide_synth_C-dom"/>
</dbReference>
<dbReference type="InterPro" id="IPR020559">
    <property type="entry name" value="PRibGlycinamide_synth_CS"/>
</dbReference>
<dbReference type="NCBIfam" id="TIGR00877">
    <property type="entry name" value="purD"/>
    <property type="match status" value="1"/>
</dbReference>
<dbReference type="EC" id="6.3.4.13" evidence="4 14"/>
<evidence type="ECO:0000256" key="2">
    <source>
        <dbReference type="ARBA" id="ARBA00001946"/>
    </source>
</evidence>
<dbReference type="FunFam" id="3.40.50.20:FF:000006">
    <property type="entry name" value="Phosphoribosylamine--glycine ligase, chloroplastic"/>
    <property type="match status" value="1"/>
</dbReference>
<evidence type="ECO:0000256" key="8">
    <source>
        <dbReference type="ARBA" id="ARBA00022755"/>
    </source>
</evidence>
<evidence type="ECO:0000256" key="11">
    <source>
        <dbReference type="ARBA" id="ARBA00038345"/>
    </source>
</evidence>
<accession>A0A8G7TZ14</accession>
<dbReference type="UniPathway" id="UPA00074">
    <property type="reaction ID" value="UER00125"/>
</dbReference>
<dbReference type="Gene3D" id="3.30.1490.20">
    <property type="entry name" value="ATP-grasp fold, A domain"/>
    <property type="match status" value="1"/>
</dbReference>
<evidence type="ECO:0000313" key="17">
    <source>
        <dbReference type="EMBL" id="MBF9303328.1"/>
    </source>
</evidence>
<dbReference type="PROSITE" id="PS50975">
    <property type="entry name" value="ATP_GRASP"/>
    <property type="match status" value="1"/>
</dbReference>
<dbReference type="EMBL" id="JADPYN010000005">
    <property type="protein sequence ID" value="MBF9303328.1"/>
    <property type="molecule type" value="Genomic_DNA"/>
</dbReference>
<evidence type="ECO:0000256" key="15">
    <source>
        <dbReference type="PROSITE-ProRule" id="PRU00409"/>
    </source>
</evidence>
<dbReference type="InterPro" id="IPR020561">
    <property type="entry name" value="PRibGlycinamid_synth_ATP-grasp"/>
</dbReference>
<protein>
    <recommendedName>
        <fullName evidence="4 14">Phosphoribosylamine--glycine ligase</fullName>
        <ecNumber evidence="4 14">6.3.4.13</ecNumber>
    </recommendedName>
    <alternativeName>
        <fullName evidence="14">GARS</fullName>
    </alternativeName>
    <alternativeName>
        <fullName evidence="12 14">Glycinamide ribonucleotide synthetase</fullName>
    </alternativeName>
    <alternativeName>
        <fullName evidence="13 14">Phosphoribosylglycinamide synthetase</fullName>
    </alternativeName>
</protein>
<dbReference type="Gene3D" id="3.40.50.20">
    <property type="match status" value="1"/>
</dbReference>
<evidence type="ECO:0000256" key="4">
    <source>
        <dbReference type="ARBA" id="ARBA00013255"/>
    </source>
</evidence>
<dbReference type="GeneID" id="50019088"/>
<feature type="domain" description="ATP-grasp" evidence="16">
    <location>
        <begin position="108"/>
        <end position="310"/>
    </location>
</feature>
<evidence type="ECO:0000256" key="6">
    <source>
        <dbReference type="ARBA" id="ARBA00022723"/>
    </source>
</evidence>
<gene>
    <name evidence="14" type="primary">purD</name>
    <name evidence="17" type="ORF">I3V53_04410</name>
</gene>
<evidence type="ECO:0000256" key="14">
    <source>
        <dbReference type="HAMAP-Rule" id="MF_00138"/>
    </source>
</evidence>
<dbReference type="InterPro" id="IPR013815">
    <property type="entry name" value="ATP_grasp_subdomain_1"/>
</dbReference>
<dbReference type="PANTHER" id="PTHR43472">
    <property type="entry name" value="PHOSPHORIBOSYLAMINE--GLYCINE LIGASE"/>
    <property type="match status" value="1"/>
</dbReference>
<comment type="similarity">
    <text evidence="11 14">Belongs to the GARS family.</text>
</comment>
<dbReference type="Proteomes" id="UP000622362">
    <property type="component" value="Unassembled WGS sequence"/>
</dbReference>
<comment type="catalytic activity">
    <reaction evidence="14">
        <text>5-phospho-beta-D-ribosylamine + glycine + ATP = N(1)-(5-phospho-beta-D-ribosyl)glycinamide + ADP + phosphate + H(+)</text>
        <dbReference type="Rhea" id="RHEA:17453"/>
        <dbReference type="ChEBI" id="CHEBI:15378"/>
        <dbReference type="ChEBI" id="CHEBI:30616"/>
        <dbReference type="ChEBI" id="CHEBI:43474"/>
        <dbReference type="ChEBI" id="CHEBI:57305"/>
        <dbReference type="ChEBI" id="CHEBI:58681"/>
        <dbReference type="ChEBI" id="CHEBI:143788"/>
        <dbReference type="ChEBI" id="CHEBI:456216"/>
        <dbReference type="EC" id="6.3.4.13"/>
    </reaction>
</comment>
<evidence type="ECO:0000256" key="9">
    <source>
        <dbReference type="ARBA" id="ARBA00022840"/>
    </source>
</evidence>
<evidence type="ECO:0000259" key="16">
    <source>
        <dbReference type="PROSITE" id="PS50975"/>
    </source>
</evidence>
<evidence type="ECO:0000256" key="1">
    <source>
        <dbReference type="ARBA" id="ARBA00001936"/>
    </source>
</evidence>
<dbReference type="Pfam" id="PF02844">
    <property type="entry name" value="GARS_N"/>
    <property type="match status" value="1"/>
</dbReference>
<proteinExistence type="inferred from homology"/>
<dbReference type="InterPro" id="IPR016185">
    <property type="entry name" value="PreATP-grasp_dom_sf"/>
</dbReference>
<dbReference type="RefSeq" id="WP_002485333.1">
    <property type="nucleotide sequence ID" value="NZ_AP019721.1"/>
</dbReference>
<keyword evidence="6" id="KW-0479">Metal-binding</keyword>
<dbReference type="GO" id="GO:0005524">
    <property type="term" value="F:ATP binding"/>
    <property type="evidence" value="ECO:0007669"/>
    <property type="project" value="UniProtKB-UniRule"/>
</dbReference>
<dbReference type="PANTHER" id="PTHR43472:SF1">
    <property type="entry name" value="PHOSPHORIBOSYLAMINE--GLYCINE LIGASE, CHLOROPLASTIC"/>
    <property type="match status" value="1"/>
</dbReference>
<dbReference type="SMART" id="SM01210">
    <property type="entry name" value="GARS_C"/>
    <property type="match status" value="1"/>
</dbReference>
<dbReference type="SMR" id="A0A8G7TZ14"/>
<dbReference type="GO" id="GO:0046872">
    <property type="term" value="F:metal ion binding"/>
    <property type="evidence" value="ECO:0007669"/>
    <property type="project" value="UniProtKB-KW"/>
</dbReference>
<dbReference type="SUPFAM" id="SSF56059">
    <property type="entry name" value="Glutathione synthetase ATP-binding domain-like"/>
    <property type="match status" value="1"/>
</dbReference>
<dbReference type="GO" id="GO:0004637">
    <property type="term" value="F:phosphoribosylamine-glycine ligase activity"/>
    <property type="evidence" value="ECO:0007669"/>
    <property type="project" value="UniProtKB-UniRule"/>
</dbReference>
<dbReference type="InterPro" id="IPR011054">
    <property type="entry name" value="Rudment_hybrid_motif"/>
</dbReference>
<name>A0A8G7TZ14_STAEP</name>
<dbReference type="PROSITE" id="PS00184">
    <property type="entry name" value="GARS"/>
    <property type="match status" value="1"/>
</dbReference>
<sequence length="413" mass="45326">MKVLIVGAGGREHALASKINQSPIVDKVYAIPGNDAMVNIAEVHSEIAESDHQAILHFAQHNAIDWVIIGPEQPLIDGLADLLRNANIKVFGPGQDAAQIEGSKLFAKQLMDKYRIPTAEYKEVSSRNEALQYVETCDLPIVIKKDGLAAGKGVIIAFTREDALDGVKKIYQEEKGKVVFESYLEGEEFSLMTFVNGDYAVPFDCIAQDHKRAFDNDQGPNTGGMGAYCPVPHIDASVLEQTNKEIAQPIAKAMAQEGHDFFGLLYIGAILTKDGPKVIEFNARFGDPEAQVLLTRLESDLMQLIIDLENCQPIHFNWKDEAVVGVMLASKGYPGSYEKGHEISGFNLDSHYYVSGLKKEGQCFVNSGGRVILAIGEGPTVEKAQANAYEHARQIKSDNLFYRNDIGNKAITK</sequence>
<dbReference type="AlphaFoldDB" id="A0A8G7TZ14"/>
<evidence type="ECO:0000256" key="13">
    <source>
        <dbReference type="ARBA" id="ARBA00042864"/>
    </source>
</evidence>
<organism evidence="17 18">
    <name type="scientific">Staphylococcus epidermidis</name>
    <dbReference type="NCBI Taxonomy" id="1282"/>
    <lineage>
        <taxon>Bacteria</taxon>
        <taxon>Bacillati</taxon>
        <taxon>Bacillota</taxon>
        <taxon>Bacilli</taxon>
        <taxon>Bacillales</taxon>
        <taxon>Staphylococcaceae</taxon>
        <taxon>Staphylococcus</taxon>
    </lineage>
</organism>
<evidence type="ECO:0000256" key="3">
    <source>
        <dbReference type="ARBA" id="ARBA00005174"/>
    </source>
</evidence>
<evidence type="ECO:0000256" key="7">
    <source>
        <dbReference type="ARBA" id="ARBA00022741"/>
    </source>
</evidence>
<evidence type="ECO:0000256" key="10">
    <source>
        <dbReference type="ARBA" id="ARBA00023211"/>
    </source>
</evidence>
<evidence type="ECO:0000313" key="18">
    <source>
        <dbReference type="Proteomes" id="UP000622362"/>
    </source>
</evidence>
<keyword evidence="8 14" id="KW-0658">Purine biosynthesis</keyword>
<keyword evidence="10" id="KW-0464">Manganese</keyword>